<dbReference type="AlphaFoldDB" id="A0A6C0E406"/>
<reference evidence="1" key="1">
    <citation type="journal article" date="2020" name="Nature">
        <title>Giant virus diversity and host interactions through global metagenomics.</title>
        <authorList>
            <person name="Schulz F."/>
            <person name="Roux S."/>
            <person name="Paez-Espino D."/>
            <person name="Jungbluth S."/>
            <person name="Walsh D.A."/>
            <person name="Denef V.J."/>
            <person name="McMahon K.D."/>
            <person name="Konstantinidis K.T."/>
            <person name="Eloe-Fadrosh E.A."/>
            <person name="Kyrpides N.C."/>
            <person name="Woyke T."/>
        </authorList>
    </citation>
    <scope>NUCLEOTIDE SEQUENCE</scope>
    <source>
        <strain evidence="1">GVMAG-M-3300023179-116</strain>
    </source>
</reference>
<organism evidence="1">
    <name type="scientific">viral metagenome</name>
    <dbReference type="NCBI Taxonomy" id="1070528"/>
    <lineage>
        <taxon>unclassified sequences</taxon>
        <taxon>metagenomes</taxon>
        <taxon>organismal metagenomes</taxon>
    </lineage>
</organism>
<evidence type="ECO:0000313" key="1">
    <source>
        <dbReference type="EMBL" id="QHT23233.1"/>
    </source>
</evidence>
<sequence>MNNKICGKCKLEKSVLNFGLLKSSRDGYRYDCNQCRKEYREINKLQIKEQQKKYYEVNKAVLLTRNKQYRDDNKDKINIQKKEYRNRENIKIHIKEKNIEYLPIRKEQIKNKRKTDSNFQLSEILRSKIHKMIKGKETSYKNIIDCDIIFLKKWLEYRFDKNMNWENLGSYWQIDHIIPINAFNFKNINEKYICFHWTNLQPLTCYENRFKSNKIYLHYYFNNIISINRFNTKYKQFLGYQMINESLSWLRDNELRYGKNPTDITMDNQQPSL</sequence>
<accession>A0A6C0E406</accession>
<dbReference type="EMBL" id="MN739730">
    <property type="protein sequence ID" value="QHT23233.1"/>
    <property type="molecule type" value="Genomic_DNA"/>
</dbReference>
<protein>
    <submittedName>
        <fullName evidence="1">Uncharacterized protein</fullName>
    </submittedName>
</protein>
<proteinExistence type="predicted"/>
<name>A0A6C0E406_9ZZZZ</name>